<reference evidence="2 3" key="1">
    <citation type="submission" date="2018-08" db="EMBL/GenBank/DDBJ databases">
        <title>Genomic Encyclopedia of Archaeal and Bacterial Type Strains, Phase II (KMG-II): from individual species to whole genera.</title>
        <authorList>
            <person name="Goeker M."/>
        </authorList>
    </citation>
    <scope>NUCLEOTIDE SEQUENCE [LARGE SCALE GENOMIC DNA]</scope>
    <source>
        <strain evidence="2 3">DSM 17905</strain>
    </source>
</reference>
<accession>A0A3D9UA52</accession>
<dbReference type="GO" id="GO:0000166">
    <property type="term" value="F:nucleotide binding"/>
    <property type="evidence" value="ECO:0007669"/>
    <property type="project" value="UniProtKB-KW"/>
</dbReference>
<dbReference type="Proteomes" id="UP000256294">
    <property type="component" value="Unassembled WGS sequence"/>
</dbReference>
<dbReference type="Gene3D" id="1.10.3090.10">
    <property type="entry name" value="cca-adding enzyme, domain 2"/>
    <property type="match status" value="1"/>
</dbReference>
<dbReference type="InterPro" id="IPR003607">
    <property type="entry name" value="HD/PDEase_dom"/>
</dbReference>
<protein>
    <submittedName>
        <fullName evidence="2">Putative kinase</fullName>
    </submittedName>
</protein>
<keyword evidence="3" id="KW-1185">Reference proteome</keyword>
<dbReference type="SUPFAM" id="SSF52540">
    <property type="entry name" value="P-loop containing nucleoside triphosphate hydrolases"/>
    <property type="match status" value="1"/>
</dbReference>
<organism evidence="2 3">
    <name type="scientific">Xenorhabdus cabanillasii</name>
    <dbReference type="NCBI Taxonomy" id="351673"/>
    <lineage>
        <taxon>Bacteria</taxon>
        <taxon>Pseudomonadati</taxon>
        <taxon>Pseudomonadota</taxon>
        <taxon>Gammaproteobacteria</taxon>
        <taxon>Enterobacterales</taxon>
        <taxon>Morganellaceae</taxon>
        <taxon>Xenorhabdus</taxon>
    </lineage>
</organism>
<keyword evidence="2" id="KW-0418">Kinase</keyword>
<dbReference type="RefSeq" id="WP_115825667.1">
    <property type="nucleotide sequence ID" value="NZ_QTUB01000001.1"/>
</dbReference>
<evidence type="ECO:0000313" key="2">
    <source>
        <dbReference type="EMBL" id="REF26319.1"/>
    </source>
</evidence>
<dbReference type="Gene3D" id="3.40.50.300">
    <property type="entry name" value="P-loop containing nucleotide triphosphate hydrolases"/>
    <property type="match status" value="1"/>
</dbReference>
<dbReference type="Pfam" id="PF13671">
    <property type="entry name" value="AAA_33"/>
    <property type="match status" value="1"/>
</dbReference>
<dbReference type="EMBL" id="QTUB01000001">
    <property type="protein sequence ID" value="REF26319.1"/>
    <property type="molecule type" value="Genomic_DNA"/>
</dbReference>
<keyword evidence="1" id="KW-0547">Nucleotide-binding</keyword>
<sequence length="390" mass="46356">MSWIFSKNKSWDYLSKTFSFIADMRGVQQDPIHHAEGDVAIHTQMVLAALEQLPEYQTLGKEEQEILWTSALLHDVEKRSTTRMDLDERIVSPGHARKGELTVRQIFFQQIPTPFAIREQIAALVRFHGLPLWLMEKPEPQKTLLAASLRVDTYLLALLARVDVLGRKCYDAQELLERIELFELYCREQNCWSNARKFSSPEARFYYFSTESKQPDYQPYDDYGSQVILLCGLPGMGKDHFIQQYYPDWFVISLDAMRRHYQISPEDKNANGWIVQQAKQQAREKLRNRQDFVWNATNLTAQMRQQLIKLFVSYDAKVKIVYIEQDYKRWWKQNNNREYVVPDKVMDRMLSKLEVPTPEEAHEVCYFINNSMNYEYKFPSEWSFREKRRL</sequence>
<dbReference type="PANTHER" id="PTHR47545:SF1">
    <property type="entry name" value="MULTIFUNCTIONAL CCA PROTEIN"/>
    <property type="match status" value="1"/>
</dbReference>
<gene>
    <name evidence="2" type="ORF">BDD26_0946</name>
</gene>
<dbReference type="CDD" id="cd00077">
    <property type="entry name" value="HDc"/>
    <property type="match status" value="1"/>
</dbReference>
<keyword evidence="2" id="KW-0808">Transferase</keyword>
<name>A0A3D9UA52_9GAMM</name>
<evidence type="ECO:0000256" key="1">
    <source>
        <dbReference type="ARBA" id="ARBA00022741"/>
    </source>
</evidence>
<dbReference type="AlphaFoldDB" id="A0A3D9UA52"/>
<proteinExistence type="predicted"/>
<dbReference type="SUPFAM" id="SSF109604">
    <property type="entry name" value="HD-domain/PDEase-like"/>
    <property type="match status" value="1"/>
</dbReference>
<dbReference type="InterPro" id="IPR050124">
    <property type="entry name" value="tRNA_CCA-adding_enzyme"/>
</dbReference>
<evidence type="ECO:0000313" key="3">
    <source>
        <dbReference type="Proteomes" id="UP000256294"/>
    </source>
</evidence>
<dbReference type="PANTHER" id="PTHR47545">
    <property type="entry name" value="MULTIFUNCTIONAL CCA PROTEIN"/>
    <property type="match status" value="1"/>
</dbReference>
<comment type="caution">
    <text evidence="2">The sequence shown here is derived from an EMBL/GenBank/DDBJ whole genome shotgun (WGS) entry which is preliminary data.</text>
</comment>
<dbReference type="InterPro" id="IPR027417">
    <property type="entry name" value="P-loop_NTPase"/>
</dbReference>
<dbReference type="GO" id="GO:0016301">
    <property type="term" value="F:kinase activity"/>
    <property type="evidence" value="ECO:0007669"/>
    <property type="project" value="UniProtKB-KW"/>
</dbReference>